<dbReference type="InterPro" id="IPR001723">
    <property type="entry name" value="Nuclear_hrmn_rcpt"/>
</dbReference>
<dbReference type="AlphaFoldDB" id="A0AAN4Z0B4"/>
<organism evidence="12 13">
    <name type="scientific">Pristionchus mayeri</name>
    <dbReference type="NCBI Taxonomy" id="1317129"/>
    <lineage>
        <taxon>Eukaryota</taxon>
        <taxon>Metazoa</taxon>
        <taxon>Ecdysozoa</taxon>
        <taxon>Nematoda</taxon>
        <taxon>Chromadorea</taxon>
        <taxon>Rhabditida</taxon>
        <taxon>Rhabditina</taxon>
        <taxon>Diplogasteromorpha</taxon>
        <taxon>Diplogasteroidea</taxon>
        <taxon>Neodiplogasteridae</taxon>
        <taxon>Pristionchus</taxon>
    </lineage>
</organism>
<keyword evidence="9" id="KW-0539">Nucleus</keyword>
<dbReference type="SUPFAM" id="SSF48508">
    <property type="entry name" value="Nuclear receptor ligand-binding domain"/>
    <property type="match status" value="1"/>
</dbReference>
<dbReference type="InterPro" id="IPR013088">
    <property type="entry name" value="Znf_NHR/GATA"/>
</dbReference>
<evidence type="ECO:0000259" key="10">
    <source>
        <dbReference type="PROSITE" id="PS51030"/>
    </source>
</evidence>
<keyword evidence="2" id="KW-0479">Metal-binding</keyword>
<dbReference type="Pfam" id="PF00105">
    <property type="entry name" value="zf-C4"/>
    <property type="match status" value="1"/>
</dbReference>
<feature type="domain" description="Nuclear receptor" evidence="10">
    <location>
        <begin position="1"/>
        <end position="38"/>
    </location>
</feature>
<dbReference type="SUPFAM" id="SSF57716">
    <property type="entry name" value="Glucocorticoid receptor-like (DNA-binding domain)"/>
    <property type="match status" value="1"/>
</dbReference>
<keyword evidence="3" id="KW-0863">Zinc-finger</keyword>
<accession>A0AAN4Z0B4</accession>
<gene>
    <name evidence="12" type="ORF">PMAYCL1PPCAC_02407</name>
</gene>
<dbReference type="GO" id="GO:0003700">
    <property type="term" value="F:DNA-binding transcription factor activity"/>
    <property type="evidence" value="ECO:0007669"/>
    <property type="project" value="InterPro"/>
</dbReference>
<dbReference type="PRINTS" id="PR00398">
    <property type="entry name" value="STRDHORMONER"/>
</dbReference>
<evidence type="ECO:0000256" key="2">
    <source>
        <dbReference type="ARBA" id="ARBA00022723"/>
    </source>
</evidence>
<dbReference type="GO" id="GO:0043565">
    <property type="term" value="F:sequence-specific DNA binding"/>
    <property type="evidence" value="ECO:0007669"/>
    <property type="project" value="InterPro"/>
</dbReference>
<evidence type="ECO:0000256" key="9">
    <source>
        <dbReference type="ARBA" id="ARBA00023242"/>
    </source>
</evidence>
<dbReference type="InterPro" id="IPR000536">
    <property type="entry name" value="Nucl_hrmn_rcpt_lig-bd"/>
</dbReference>
<sequence>SCSKGGQCVFDKDFRCACRACRFQACIRVGMNSKGIQWPTVKRESVSSISELDYGTDMSDSPPISQTVNNFPRAIVNISEMNYCGEISNLLAKEDRISWIRHKFSLFTSYKMEEILEMPVIIGSTDPSHRLLKRSDYLTRLYSINPIKYWMISDLHLVIEYCKTFPVFNQLSQMDKMALLSHMGGLQLMLTQSYYSAKNGHGTNAFPDGKIAIQEIDSNSYRCSSVLRTVNTPWVAQLFSQPVQLLQDLRLSDASYALLRAVALFSPVDDELSPEGRGMISVERERLTDLLTRRLFREHGSDAPMKMVGLQSMIQTMYRLNERRREQFIYFSIVRKDLQLSPLGRAVYLREKRETLTYNS</sequence>
<evidence type="ECO:0000313" key="12">
    <source>
        <dbReference type="EMBL" id="GMR32212.1"/>
    </source>
</evidence>
<evidence type="ECO:0000256" key="7">
    <source>
        <dbReference type="ARBA" id="ARBA00023163"/>
    </source>
</evidence>
<evidence type="ECO:0000256" key="5">
    <source>
        <dbReference type="ARBA" id="ARBA00023015"/>
    </source>
</evidence>
<dbReference type="SMART" id="SM00430">
    <property type="entry name" value="HOLI"/>
    <property type="match status" value="1"/>
</dbReference>
<dbReference type="InterPro" id="IPR050274">
    <property type="entry name" value="Nuclear_hormone_rcpt_NR2"/>
</dbReference>
<evidence type="ECO:0000256" key="1">
    <source>
        <dbReference type="ARBA" id="ARBA00005993"/>
    </source>
</evidence>
<evidence type="ECO:0000256" key="6">
    <source>
        <dbReference type="ARBA" id="ARBA00023125"/>
    </source>
</evidence>
<evidence type="ECO:0000256" key="3">
    <source>
        <dbReference type="ARBA" id="ARBA00022771"/>
    </source>
</evidence>
<comment type="similarity">
    <text evidence="1">Belongs to the nuclear hormone receptor family.</text>
</comment>
<keyword evidence="7" id="KW-0804">Transcription</keyword>
<evidence type="ECO:0000313" key="13">
    <source>
        <dbReference type="Proteomes" id="UP001328107"/>
    </source>
</evidence>
<dbReference type="SMART" id="SM00399">
    <property type="entry name" value="ZnF_C4"/>
    <property type="match status" value="1"/>
</dbReference>
<dbReference type="InterPro" id="IPR001628">
    <property type="entry name" value="Znf_hrmn_rcpt"/>
</dbReference>
<evidence type="ECO:0000256" key="8">
    <source>
        <dbReference type="ARBA" id="ARBA00023170"/>
    </source>
</evidence>
<proteinExistence type="inferred from homology"/>
<dbReference type="InterPro" id="IPR035500">
    <property type="entry name" value="NHR-like_dom_sf"/>
</dbReference>
<evidence type="ECO:0008006" key="14">
    <source>
        <dbReference type="Google" id="ProtNLM"/>
    </source>
</evidence>
<keyword evidence="8" id="KW-0675">Receptor</keyword>
<protein>
    <recommendedName>
        <fullName evidence="14">Nuclear receptor</fullName>
    </recommendedName>
</protein>
<dbReference type="GO" id="GO:0008270">
    <property type="term" value="F:zinc ion binding"/>
    <property type="evidence" value="ECO:0007669"/>
    <property type="project" value="UniProtKB-KW"/>
</dbReference>
<evidence type="ECO:0000259" key="11">
    <source>
        <dbReference type="PROSITE" id="PS51843"/>
    </source>
</evidence>
<name>A0AAN4Z0B4_9BILA</name>
<feature type="non-terminal residue" evidence="12">
    <location>
        <position position="1"/>
    </location>
</feature>
<feature type="domain" description="NR LBD" evidence="11">
    <location>
        <begin position="107"/>
        <end position="350"/>
    </location>
</feature>
<dbReference type="EMBL" id="BTRK01000001">
    <property type="protein sequence ID" value="GMR32212.1"/>
    <property type="molecule type" value="Genomic_DNA"/>
</dbReference>
<evidence type="ECO:0000256" key="4">
    <source>
        <dbReference type="ARBA" id="ARBA00022833"/>
    </source>
</evidence>
<dbReference type="Gene3D" id="3.30.50.10">
    <property type="entry name" value="Erythroid Transcription Factor GATA-1, subunit A"/>
    <property type="match status" value="1"/>
</dbReference>
<dbReference type="Pfam" id="PF00104">
    <property type="entry name" value="Hormone_recep"/>
    <property type="match status" value="1"/>
</dbReference>
<comment type="caution">
    <text evidence="12">The sequence shown here is derived from an EMBL/GenBank/DDBJ whole genome shotgun (WGS) entry which is preliminary data.</text>
</comment>
<dbReference type="PROSITE" id="PS51030">
    <property type="entry name" value="NUCLEAR_REC_DBD_2"/>
    <property type="match status" value="1"/>
</dbReference>
<keyword evidence="6" id="KW-0238">DNA-binding</keyword>
<dbReference type="PROSITE" id="PS51843">
    <property type="entry name" value="NR_LBD"/>
    <property type="match status" value="1"/>
</dbReference>
<dbReference type="Proteomes" id="UP001328107">
    <property type="component" value="Unassembled WGS sequence"/>
</dbReference>
<dbReference type="Gene3D" id="1.10.565.10">
    <property type="entry name" value="Retinoid X Receptor"/>
    <property type="match status" value="1"/>
</dbReference>
<keyword evidence="4" id="KW-0862">Zinc</keyword>
<keyword evidence="13" id="KW-1185">Reference proteome</keyword>
<keyword evidence="5" id="KW-0805">Transcription regulation</keyword>
<dbReference type="PANTHER" id="PTHR24083">
    <property type="entry name" value="NUCLEAR HORMONE RECEPTOR"/>
    <property type="match status" value="1"/>
</dbReference>
<reference evidence="13" key="1">
    <citation type="submission" date="2022-10" db="EMBL/GenBank/DDBJ databases">
        <title>Genome assembly of Pristionchus species.</title>
        <authorList>
            <person name="Yoshida K."/>
            <person name="Sommer R.J."/>
        </authorList>
    </citation>
    <scope>NUCLEOTIDE SEQUENCE [LARGE SCALE GENOMIC DNA]</scope>
    <source>
        <strain evidence="13">RS5460</strain>
    </source>
</reference>